<gene>
    <name evidence="2" type="ORF">EDD69_101252</name>
</gene>
<evidence type="ECO:0000313" key="2">
    <source>
        <dbReference type="EMBL" id="TCL53244.1"/>
    </source>
</evidence>
<accession>A0A4R1QR19</accession>
<dbReference type="InterPro" id="IPR011528">
    <property type="entry name" value="NERD"/>
</dbReference>
<evidence type="ECO:0000259" key="1">
    <source>
        <dbReference type="Pfam" id="PF08378"/>
    </source>
</evidence>
<dbReference type="OrthoDB" id="7066673at2"/>
<dbReference type="AlphaFoldDB" id="A0A4R1QR19"/>
<dbReference type="Proteomes" id="UP000295658">
    <property type="component" value="Unassembled WGS sequence"/>
</dbReference>
<keyword evidence="3" id="KW-1185">Reference proteome</keyword>
<dbReference type="Pfam" id="PF08378">
    <property type="entry name" value="NERD"/>
    <property type="match status" value="1"/>
</dbReference>
<reference evidence="2 3" key="1">
    <citation type="submission" date="2019-03" db="EMBL/GenBank/DDBJ databases">
        <title>Genomic Encyclopedia of Type Strains, Phase IV (KMG-IV): sequencing the most valuable type-strain genomes for metagenomic binning, comparative biology and taxonomic classification.</title>
        <authorList>
            <person name="Goeker M."/>
        </authorList>
    </citation>
    <scope>NUCLEOTIDE SEQUENCE [LARGE SCALE GENOMIC DNA]</scope>
    <source>
        <strain evidence="2 3">DSM 24979</strain>
    </source>
</reference>
<sequence length="358" mass="41945">MAKVIPKNPTFRTNGERRIVETLEETLEVLWTIYYEPVILGKQPDLILFHEYQGIIILEVKDYTKSIIQEVNPDFWKIKKKNRVISVKSPLKQAIEYRNELITLLSQENELLEENGKYQGKLKIPVLSACVFPNLSLDDISELKIDRIIPKEQIFSKEDITSHLGERISRLTELLFISEGLTEREANLVKKCIYPNFTFTVNENTRSYFYGQDEEISNFKVEYISFDNYVDEIYFVINKINHLIRLEAARTIGIVFPVNRSLRVGTLKQFIKDLLKSRNLYPSNQSFSINITDIKQVNYSIKFDYLFVLDINTIRGGEDYQELKRLIENYQQKQTNIVLTSNKKSFLTEKLKNRLASS</sequence>
<evidence type="ECO:0000313" key="3">
    <source>
        <dbReference type="Proteomes" id="UP000295658"/>
    </source>
</evidence>
<feature type="domain" description="NERD" evidence="1">
    <location>
        <begin position="14"/>
        <end position="133"/>
    </location>
</feature>
<dbReference type="EMBL" id="SLUL01000001">
    <property type="protein sequence ID" value="TCL53244.1"/>
    <property type="molecule type" value="Genomic_DNA"/>
</dbReference>
<protein>
    <submittedName>
        <fullName evidence="2">Nuclease-like protein</fullName>
    </submittedName>
</protein>
<dbReference type="RefSeq" id="WP_132947143.1">
    <property type="nucleotide sequence ID" value="NZ_BSVG01000001.1"/>
</dbReference>
<organism evidence="2 3">
    <name type="scientific">Thermolongibacillus altinsuensis</name>
    <dbReference type="NCBI Taxonomy" id="575256"/>
    <lineage>
        <taxon>Bacteria</taxon>
        <taxon>Bacillati</taxon>
        <taxon>Bacillota</taxon>
        <taxon>Bacilli</taxon>
        <taxon>Bacillales</taxon>
        <taxon>Anoxybacillaceae</taxon>
        <taxon>Thermolongibacillus</taxon>
    </lineage>
</organism>
<name>A0A4R1QR19_9BACL</name>
<comment type="caution">
    <text evidence="2">The sequence shown here is derived from an EMBL/GenBank/DDBJ whole genome shotgun (WGS) entry which is preliminary data.</text>
</comment>
<proteinExistence type="predicted"/>